<dbReference type="OrthoDB" id="308383at2759"/>
<dbReference type="InterPro" id="IPR046341">
    <property type="entry name" value="SET_dom_sf"/>
</dbReference>
<protein>
    <submittedName>
        <fullName evidence="2">SET domain protein</fullName>
    </submittedName>
</protein>
<feature type="domain" description="SET" evidence="1">
    <location>
        <begin position="225"/>
        <end position="332"/>
    </location>
</feature>
<dbReference type="Proteomes" id="UP000326924">
    <property type="component" value="Unassembled WGS sequence"/>
</dbReference>
<dbReference type="PANTHER" id="PTHR47250">
    <property type="entry name" value="HISTONE-LYSINE N-METHYLTRANSFERASE SET-6"/>
    <property type="match status" value="1"/>
</dbReference>
<name>A0A5J5F6T2_9PEZI</name>
<gene>
    <name evidence="2" type="ORF">FN846DRAFT_992994</name>
</gene>
<dbReference type="AlphaFoldDB" id="A0A5J5F6T2"/>
<dbReference type="InterPro" id="IPR053105">
    <property type="entry name" value="Class_V-like_SAM-MTase"/>
</dbReference>
<dbReference type="SUPFAM" id="SSF82199">
    <property type="entry name" value="SET domain"/>
    <property type="match status" value="1"/>
</dbReference>
<evidence type="ECO:0000259" key="1">
    <source>
        <dbReference type="PROSITE" id="PS50280"/>
    </source>
</evidence>
<evidence type="ECO:0000313" key="2">
    <source>
        <dbReference type="EMBL" id="KAA8912747.1"/>
    </source>
</evidence>
<dbReference type="InParanoid" id="A0A5J5F6T2"/>
<sequence>MRMLEIIVQASWISFFNARIEAIGEENRFNPDVENRMAALNEAAAAFCCSEKEMRNKLAIWQGYARIQAAGGWAALIFAEDGIYTICKYRVGFNDSLFSQLLTLRTAFEIAADTVHPSWRQLLKIIPGGDTASAPLYTGHPHQWTLGRAGAPVPLSESYPWIRQYILIETSVVDTEKWGIGFDPRRTVLAETYECAECGQIQDDSPERNKCRCFSYVYGGVKMSPPVQIFDTDAAGKANGLVARWDFPPGTAIGEFVGVITKGKKEEDVMEGGFGDAKYQISQAKMGNFTRFINHSCRPNCQFERFVWMGLERIVVVSRGVKSGCEITSDYSRVYWDGLKKICRCGEPCCRYSGPERLLQGNDSAAVVPQPVTTT</sequence>
<accession>A0A5J5F6T2</accession>
<proteinExistence type="predicted"/>
<evidence type="ECO:0000313" key="3">
    <source>
        <dbReference type="Proteomes" id="UP000326924"/>
    </source>
</evidence>
<comment type="caution">
    <text evidence="2">The sequence shown here is derived from an EMBL/GenBank/DDBJ whole genome shotgun (WGS) entry which is preliminary data.</text>
</comment>
<dbReference type="PROSITE" id="PS50280">
    <property type="entry name" value="SET"/>
    <property type="match status" value="1"/>
</dbReference>
<keyword evidence="3" id="KW-1185">Reference proteome</keyword>
<dbReference type="Gene3D" id="2.170.270.10">
    <property type="entry name" value="SET domain"/>
    <property type="match status" value="1"/>
</dbReference>
<dbReference type="PANTHER" id="PTHR47250:SF3">
    <property type="entry name" value="HISTONE-LYSINE N-METHYLTRANSFERASE SET-6"/>
    <property type="match status" value="1"/>
</dbReference>
<reference evidence="2 3" key="1">
    <citation type="submission" date="2019-09" db="EMBL/GenBank/DDBJ databases">
        <title>Draft genome of the ectomycorrhizal ascomycete Sphaerosporella brunnea.</title>
        <authorList>
            <consortium name="DOE Joint Genome Institute"/>
            <person name="Benucci G.M."/>
            <person name="Marozzi G."/>
            <person name="Antonielli L."/>
            <person name="Sanchez S."/>
            <person name="Marco P."/>
            <person name="Wang X."/>
            <person name="Falini L.B."/>
            <person name="Barry K."/>
            <person name="Haridas S."/>
            <person name="Lipzen A."/>
            <person name="Labutti K."/>
            <person name="Grigoriev I.V."/>
            <person name="Murat C."/>
            <person name="Martin F."/>
            <person name="Albertini E."/>
            <person name="Donnini D."/>
            <person name="Bonito G."/>
        </authorList>
    </citation>
    <scope>NUCLEOTIDE SEQUENCE [LARGE SCALE GENOMIC DNA]</scope>
    <source>
        <strain evidence="2 3">Sb_GMNB300</strain>
    </source>
</reference>
<organism evidence="2 3">
    <name type="scientific">Sphaerosporella brunnea</name>
    <dbReference type="NCBI Taxonomy" id="1250544"/>
    <lineage>
        <taxon>Eukaryota</taxon>
        <taxon>Fungi</taxon>
        <taxon>Dikarya</taxon>
        <taxon>Ascomycota</taxon>
        <taxon>Pezizomycotina</taxon>
        <taxon>Pezizomycetes</taxon>
        <taxon>Pezizales</taxon>
        <taxon>Pyronemataceae</taxon>
        <taxon>Sphaerosporella</taxon>
    </lineage>
</organism>
<dbReference type="EMBL" id="VXIS01000020">
    <property type="protein sequence ID" value="KAA8912747.1"/>
    <property type="molecule type" value="Genomic_DNA"/>
</dbReference>
<dbReference type="SMART" id="SM00317">
    <property type="entry name" value="SET"/>
    <property type="match status" value="1"/>
</dbReference>
<dbReference type="InterPro" id="IPR001214">
    <property type="entry name" value="SET_dom"/>
</dbReference>
<dbReference type="Pfam" id="PF00856">
    <property type="entry name" value="SET"/>
    <property type="match status" value="1"/>
</dbReference>